<dbReference type="PROSITE" id="PS50234">
    <property type="entry name" value="VWFA"/>
    <property type="match status" value="1"/>
</dbReference>
<evidence type="ECO:0000256" key="13">
    <source>
        <dbReference type="ARBA" id="ARBA00023157"/>
    </source>
</evidence>
<keyword evidence="6" id="KW-0479">Metal-binding</keyword>
<keyword evidence="2" id="KW-0813">Transport</keyword>
<reference evidence="18" key="1">
    <citation type="submission" date="2022-08" db="UniProtKB">
        <authorList>
            <consortium name="EnsemblMetazoa"/>
        </authorList>
    </citation>
    <scope>IDENTIFICATION</scope>
    <source>
        <strain evidence="18">05x7-T-G4-1.051#20</strain>
    </source>
</reference>
<evidence type="ECO:0000256" key="12">
    <source>
        <dbReference type="ARBA" id="ARBA00023136"/>
    </source>
</evidence>
<keyword evidence="11" id="KW-0406">Ion transport</keyword>
<dbReference type="EnsemblMetazoa" id="G29384.1">
    <property type="protein sequence ID" value="G29384.1:cds"/>
    <property type="gene ID" value="G29384"/>
</dbReference>
<keyword evidence="19" id="KW-1185">Reference proteome</keyword>
<keyword evidence="3" id="KW-0109">Calcium transport</keyword>
<evidence type="ECO:0000256" key="4">
    <source>
        <dbReference type="ARBA" id="ARBA00022673"/>
    </source>
</evidence>
<evidence type="ECO:0000259" key="17">
    <source>
        <dbReference type="PROSITE" id="PS50234"/>
    </source>
</evidence>
<evidence type="ECO:0000256" key="8">
    <source>
        <dbReference type="ARBA" id="ARBA00022837"/>
    </source>
</evidence>
<name>A0A8W8LS17_MAGGI</name>
<feature type="signal peptide" evidence="16">
    <location>
        <begin position="1"/>
        <end position="25"/>
    </location>
</feature>
<dbReference type="Pfam" id="PF00092">
    <property type="entry name" value="VWA"/>
    <property type="match status" value="1"/>
</dbReference>
<evidence type="ECO:0000256" key="6">
    <source>
        <dbReference type="ARBA" id="ARBA00022723"/>
    </source>
</evidence>
<dbReference type="InterPro" id="IPR036465">
    <property type="entry name" value="vWFA_dom_sf"/>
</dbReference>
<evidence type="ECO:0000256" key="1">
    <source>
        <dbReference type="ARBA" id="ARBA00004479"/>
    </source>
</evidence>
<dbReference type="Proteomes" id="UP000005408">
    <property type="component" value="Unassembled WGS sequence"/>
</dbReference>
<protein>
    <recommendedName>
        <fullName evidence="17">VWFA domain-containing protein</fullName>
    </recommendedName>
</protein>
<dbReference type="PANTHER" id="PTHR10166">
    <property type="entry name" value="VOLTAGE-DEPENDENT CALCIUM CHANNEL SUBUNIT ALPHA-2/DELTA-RELATED"/>
    <property type="match status" value="1"/>
</dbReference>
<keyword evidence="14" id="KW-0325">Glycoprotein</keyword>
<dbReference type="GO" id="GO:0005245">
    <property type="term" value="F:voltage-gated calcium channel activity"/>
    <property type="evidence" value="ECO:0007669"/>
    <property type="project" value="TreeGrafter"/>
</dbReference>
<dbReference type="InterPro" id="IPR013608">
    <property type="entry name" value="VWA_N"/>
</dbReference>
<evidence type="ECO:0000256" key="5">
    <source>
        <dbReference type="ARBA" id="ARBA00022692"/>
    </source>
</evidence>
<dbReference type="Pfam" id="PF08399">
    <property type="entry name" value="VWA_N"/>
    <property type="match status" value="1"/>
</dbReference>
<evidence type="ECO:0000313" key="18">
    <source>
        <dbReference type="EnsemblMetazoa" id="G29384.1:cds"/>
    </source>
</evidence>
<evidence type="ECO:0000256" key="2">
    <source>
        <dbReference type="ARBA" id="ARBA00022448"/>
    </source>
</evidence>
<dbReference type="Gene3D" id="3.40.50.410">
    <property type="entry name" value="von Willebrand factor, type A domain"/>
    <property type="match status" value="1"/>
</dbReference>
<keyword evidence="8" id="KW-0106">Calcium</keyword>
<evidence type="ECO:0000256" key="3">
    <source>
        <dbReference type="ARBA" id="ARBA00022568"/>
    </source>
</evidence>
<feature type="domain" description="VWFA" evidence="17">
    <location>
        <begin position="241"/>
        <end position="427"/>
    </location>
</feature>
<dbReference type="GO" id="GO:0005891">
    <property type="term" value="C:voltage-gated calcium channel complex"/>
    <property type="evidence" value="ECO:0007669"/>
    <property type="project" value="TreeGrafter"/>
</dbReference>
<keyword evidence="9" id="KW-0851">Voltage-gated channel</keyword>
<evidence type="ECO:0000313" key="19">
    <source>
        <dbReference type="Proteomes" id="UP000005408"/>
    </source>
</evidence>
<keyword evidence="7 16" id="KW-0732">Signal</keyword>
<dbReference type="SUPFAM" id="SSF53300">
    <property type="entry name" value="vWA-like"/>
    <property type="match status" value="1"/>
</dbReference>
<evidence type="ECO:0000256" key="10">
    <source>
        <dbReference type="ARBA" id="ARBA00022989"/>
    </source>
</evidence>
<evidence type="ECO:0000256" key="9">
    <source>
        <dbReference type="ARBA" id="ARBA00022882"/>
    </source>
</evidence>
<dbReference type="FunFam" id="3.40.50.410:FF:000007">
    <property type="entry name" value="Calcium voltage-gated channel auxiliary subunit alpha2delta 3"/>
    <property type="match status" value="1"/>
</dbReference>
<feature type="chain" id="PRO_5036465766" description="VWFA domain-containing protein" evidence="16">
    <location>
        <begin position="26"/>
        <end position="1158"/>
    </location>
</feature>
<keyword evidence="12" id="KW-0472">Membrane</keyword>
<dbReference type="InterPro" id="IPR051173">
    <property type="entry name" value="Ca_channel_alpha-2/delta"/>
</dbReference>
<evidence type="ECO:0000256" key="16">
    <source>
        <dbReference type="SAM" id="SignalP"/>
    </source>
</evidence>
<dbReference type="SMART" id="SM00327">
    <property type="entry name" value="VWA"/>
    <property type="match status" value="1"/>
</dbReference>
<dbReference type="PANTHER" id="PTHR10166:SF67">
    <property type="entry name" value="VWFA DOMAIN-CONTAINING PROTEIN"/>
    <property type="match status" value="1"/>
</dbReference>
<evidence type="ECO:0000256" key="15">
    <source>
        <dbReference type="ARBA" id="ARBA00023303"/>
    </source>
</evidence>
<dbReference type="CDD" id="cd12912">
    <property type="entry name" value="PDC2_MCP_like"/>
    <property type="match status" value="1"/>
</dbReference>
<keyword evidence="15" id="KW-0407">Ion channel</keyword>
<sequence length="1158" mass="130490">MAARCTSSAFQMFLLVFVLSTLSFGMNMPNETLVRTWAEQLGRNIAGFDKRSLPFTTIRTFFDESTKESEVEEVNGTALILEMADQVAQMLGNKTAALKRAVKVAESAAARHNYSENIKESNLVNYYKSKDDACISVCKILEYSEKFRQGINASVSSVHIPVEIYDKDPEILNALKWSHELDKVFRENYEEDKEILWQYFGSQTGFMRSFPASKWRQTGEVDLYDVRRRPWYTQGSSSPKDMLILIDTSGSVVGQSLQLMKVAVKSILDTLGENDFVQIVQFAKEAVTVGCMKRFVQANYRNKKYLSRVVSEMKAEEMANISKGLEYAFDQFDQFENSTEAGVGAHCNKMIMLLTDGSTDNGDEVFKRRNFNRPLKNRVRVFTYAVGQNPNPVKDLKWMACANRGYFSEIPAMGAIRARVQEYVEVVARPLALKHTDYVKWTSSYSGAHGPSLVSHPGHLDQGGAGKIFVSCPKHLQPSHYVSVLSGSYRTELPLWTSVYLDSLAYLSYLAIDRLEVTGGDDYLQYRLLKDPRGLGLVVTVTLPVYNRAPSGSNQTILGVMGIDVTTEQMKRYSPVWQLGPSGYTFAINTNGYVIFHPSLKIHDDIEDTPNLDFLDIEIESEAKEKLRGDMIDGKNGVVEISSFDLSVDENYVHEERRRYFYTPIGNTTFSLGLSLPSYQKFIVKHSGPFTKANATELIKLLEEQEDRAKLLAPWKYYKSSEVTNSYNSSDVVRDLVAALQNYSQSPDTFDTEMMKQLHLDLRVSNISIKMMKDMMHVTLTSPGSADNDTANITAVFMATYGGLTTVSPKSMSSVLERYQDPWKSAYFRRALHYKQTFMFHALYTTDYQENMTSPTVMVTHSVFGSKKEEKPVAVIGAIVDHDFLLQMMNSSSKSVDSVYSCKDVDNAVCFLLDDGAFVVAANHPDYHLQIGRFLGHVDAGLMEQLYGSVYHRVEEVDYQATCVDYGNETSAAPLSFRIPSINLVFELLTVNWWNSVWTWAVVNLNVYSWFSSPPTVAASSDDQEEKICIKQRAQYYFNPNLEETNGIIYPCNENCTRDYLARRVPDTNLLFVIISPACPNCYEPASSKNLVQEPVEMALADNDLCNQTARYRRNPAKCYDFDTRETNPVCGGPLTSPVSVVLVVVATLLTVISARLS</sequence>
<evidence type="ECO:0000256" key="11">
    <source>
        <dbReference type="ARBA" id="ARBA00023065"/>
    </source>
</evidence>
<dbReference type="Pfam" id="PF08473">
    <property type="entry name" value="VGCC_alpha2"/>
    <property type="match status" value="1"/>
</dbReference>
<proteinExistence type="predicted"/>
<organism evidence="18 19">
    <name type="scientific">Magallana gigas</name>
    <name type="common">Pacific oyster</name>
    <name type="synonym">Crassostrea gigas</name>
    <dbReference type="NCBI Taxonomy" id="29159"/>
    <lineage>
        <taxon>Eukaryota</taxon>
        <taxon>Metazoa</taxon>
        <taxon>Spiralia</taxon>
        <taxon>Lophotrochozoa</taxon>
        <taxon>Mollusca</taxon>
        <taxon>Bivalvia</taxon>
        <taxon>Autobranchia</taxon>
        <taxon>Pteriomorphia</taxon>
        <taxon>Ostreida</taxon>
        <taxon>Ostreoidea</taxon>
        <taxon>Ostreidae</taxon>
        <taxon>Magallana</taxon>
    </lineage>
</organism>
<keyword evidence="4" id="KW-0107">Calcium channel</keyword>
<dbReference type="InterPro" id="IPR002035">
    <property type="entry name" value="VWF_A"/>
</dbReference>
<comment type="subcellular location">
    <subcellularLocation>
        <location evidence="1">Membrane</location>
        <topology evidence="1">Single-pass type I membrane protein</topology>
    </subcellularLocation>
</comment>
<keyword evidence="5" id="KW-0812">Transmembrane</keyword>
<evidence type="ECO:0000256" key="7">
    <source>
        <dbReference type="ARBA" id="ARBA00022729"/>
    </source>
</evidence>
<keyword evidence="13" id="KW-1015">Disulfide bond</keyword>
<dbReference type="GO" id="GO:0046872">
    <property type="term" value="F:metal ion binding"/>
    <property type="evidence" value="ECO:0007669"/>
    <property type="project" value="UniProtKB-KW"/>
</dbReference>
<keyword evidence="10" id="KW-1133">Transmembrane helix</keyword>
<dbReference type="InterPro" id="IPR013680">
    <property type="entry name" value="VDCC_a2/dsu"/>
</dbReference>
<dbReference type="AlphaFoldDB" id="A0A8W8LS17"/>
<dbReference type="Gene3D" id="3.30.450.20">
    <property type="entry name" value="PAS domain"/>
    <property type="match status" value="1"/>
</dbReference>
<accession>A0A8W8LS17</accession>
<evidence type="ECO:0000256" key="14">
    <source>
        <dbReference type="ARBA" id="ARBA00023180"/>
    </source>
</evidence>